<evidence type="ECO:0000256" key="5">
    <source>
        <dbReference type="ARBA" id="ARBA00023170"/>
    </source>
</evidence>
<dbReference type="FunFam" id="3.40.50.2300:FF:000728">
    <property type="entry name" value="Uncharacterized protein"/>
    <property type="match status" value="1"/>
</dbReference>
<evidence type="ECO:0000256" key="1">
    <source>
        <dbReference type="ARBA" id="ARBA00004141"/>
    </source>
</evidence>
<dbReference type="InterPro" id="IPR028082">
    <property type="entry name" value="Peripla_BP_I"/>
</dbReference>
<protein>
    <recommendedName>
        <fullName evidence="8">Receptor ligand binding region domain-containing protein</fullName>
    </recommendedName>
</protein>
<dbReference type="PRINTS" id="PR00248">
    <property type="entry name" value="GPCRMGR"/>
</dbReference>
<feature type="domain" description="Receptor ligand binding region" evidence="8">
    <location>
        <begin position="80"/>
        <end position="353"/>
    </location>
</feature>
<keyword evidence="6" id="KW-0325">Glycoprotein</keyword>
<dbReference type="GO" id="GO:0004930">
    <property type="term" value="F:G protein-coupled receptor activity"/>
    <property type="evidence" value="ECO:0007669"/>
    <property type="project" value="InterPro"/>
</dbReference>
<dbReference type="PANTHER" id="PTHR24061">
    <property type="entry name" value="CALCIUM-SENSING RECEPTOR-RELATED"/>
    <property type="match status" value="1"/>
</dbReference>
<evidence type="ECO:0000256" key="3">
    <source>
        <dbReference type="ARBA" id="ARBA00022989"/>
    </source>
</evidence>
<proteinExistence type="predicted"/>
<feature type="signal peptide" evidence="7">
    <location>
        <begin position="1"/>
        <end position="16"/>
    </location>
</feature>
<dbReference type="GO" id="GO:0016020">
    <property type="term" value="C:membrane"/>
    <property type="evidence" value="ECO:0007669"/>
    <property type="project" value="UniProtKB-SubCell"/>
</dbReference>
<evidence type="ECO:0000256" key="6">
    <source>
        <dbReference type="ARBA" id="ARBA00023180"/>
    </source>
</evidence>
<reference evidence="9" key="2">
    <citation type="journal article" date="2010" name="Science">
        <title>The genome of the Western clawed frog Xenopus tropicalis.</title>
        <authorList>
            <person name="Hellsten U."/>
            <person name="Harland R.M."/>
            <person name="Gilchrist M.J."/>
            <person name="Hendrix D."/>
            <person name="Jurka J."/>
            <person name="Kapitonov V."/>
            <person name="Ovcharenko I."/>
            <person name="Putnam N.H."/>
            <person name="Shu S."/>
            <person name="Taher L."/>
            <person name="Blitz I.L."/>
            <person name="Blumberg B."/>
            <person name="Dichmann D.S."/>
            <person name="Dubchak I."/>
            <person name="Amaya E."/>
            <person name="Detter J.C."/>
            <person name="Fletcher R."/>
            <person name="Gerhard D.S."/>
            <person name="Goodstein D."/>
            <person name="Graves T."/>
            <person name="Grigoriev I.V."/>
            <person name="Grimwood J."/>
            <person name="Kawashima T."/>
            <person name="Lindquist E."/>
            <person name="Lucas S.M."/>
            <person name="Mead P.E."/>
            <person name="Mitros T."/>
            <person name="Ogino H."/>
            <person name="Ohta Y."/>
            <person name="Poliakov A.V."/>
            <person name="Pollet N."/>
            <person name="Robert J."/>
            <person name="Salamov A."/>
            <person name="Sater A.K."/>
            <person name="Schmutz J."/>
            <person name="Terry A."/>
            <person name="Vize P.D."/>
            <person name="Warren W.C."/>
            <person name="Wells D."/>
            <person name="Wills A."/>
            <person name="Wilson R.K."/>
            <person name="Zimmerman L.B."/>
            <person name="Zorn A.M."/>
            <person name="Grainger R."/>
            <person name="Grammer T."/>
            <person name="Khokha M.K."/>
            <person name="Richardson P.M."/>
            <person name="Rokhsar D.S."/>
        </authorList>
    </citation>
    <scope>NUCLEOTIDE SEQUENCE [LARGE SCALE GENOMIC DNA]</scope>
    <source>
        <strain evidence="9">Nigerian</strain>
    </source>
</reference>
<keyword evidence="2" id="KW-0812">Transmembrane</keyword>
<dbReference type="SUPFAM" id="SSF53822">
    <property type="entry name" value="Periplasmic binding protein-like I"/>
    <property type="match status" value="1"/>
</dbReference>
<keyword evidence="7" id="KW-0732">Signal</keyword>
<dbReference type="FunFam" id="3.40.50.2300:FF:000099">
    <property type="entry name" value="Eg435916, gene 1"/>
    <property type="match status" value="1"/>
</dbReference>
<evidence type="ECO:0000313" key="9">
    <source>
        <dbReference type="EMBL" id="OCA20026.1"/>
    </source>
</evidence>
<feature type="chain" id="PRO_5008619664" description="Receptor ligand binding region domain-containing protein" evidence="7">
    <location>
        <begin position="17"/>
        <end position="356"/>
    </location>
</feature>
<dbReference type="AlphaFoldDB" id="A0A1B8YAP7"/>
<evidence type="ECO:0000256" key="2">
    <source>
        <dbReference type="ARBA" id="ARBA00022692"/>
    </source>
</evidence>
<keyword evidence="5" id="KW-0675">Receptor</keyword>
<comment type="subcellular location">
    <subcellularLocation>
        <location evidence="1">Membrane</location>
        <topology evidence="1">Multi-pass membrane protein</topology>
    </subcellularLocation>
</comment>
<evidence type="ECO:0000259" key="8">
    <source>
        <dbReference type="Pfam" id="PF01094"/>
    </source>
</evidence>
<evidence type="ECO:0000256" key="7">
    <source>
        <dbReference type="SAM" id="SignalP"/>
    </source>
</evidence>
<sequence length="356" mass="39802">MLLLAVLLYIFPAVSDTDLPPGSACALRTHTYTTNVKPGDLVIAAFLQLNDVFLTSDPGFTSRPDSVLCTRATFRYYRHYLAFIFAVEEINRSSWILPNITLGYQIFDSCAAEPKSLSGALDAISGKKFNVPNFSCWGKSKMVGFVGDLSTSSTYTIAQLVGVLSYPLISYGATDPVFHDRTQFPSFYRTIPNEEAEMDGIVQILKHFGWKWVGLIVSDDETGYRARERISKELANSGGCVAFTSVIEQNRYIDEGHENKTVEEIEKTTANVIVLFISTKFTYGFAHLFSRHKIPPKLWITSSFIPSILTFEEASMETTLNGSLSLMIQAGEIPGFEQFFYTFSPNNSTTQNLHRE</sequence>
<dbReference type="Pfam" id="PF01094">
    <property type="entry name" value="ANF_receptor"/>
    <property type="match status" value="1"/>
</dbReference>
<reference evidence="9" key="3">
    <citation type="submission" date="2016-05" db="EMBL/GenBank/DDBJ databases">
        <title>WGS assembly of Xenopus tropicalis.</title>
        <authorList>
            <person name="Sessions A."/>
            <person name="Jenkins J."/>
            <person name="Mitros T."/>
            <person name="Lyons J.T."/>
            <person name="Dichmann D.S."/>
            <person name="Robert J."/>
            <person name="Harland R.M."/>
            <person name="Rokhsar D.S."/>
        </authorList>
    </citation>
    <scope>NUCLEOTIDE SEQUENCE</scope>
    <source>
        <strain evidence="9">Nigerian</strain>
    </source>
</reference>
<accession>A0A1B8YAP7</accession>
<name>A0A1B8YAP7_XENTR</name>
<dbReference type="InterPro" id="IPR000068">
    <property type="entry name" value="GPCR_3_Ca_sens_rcpt-rel"/>
</dbReference>
<dbReference type="EMBL" id="KV460359">
    <property type="protein sequence ID" value="OCA20026.1"/>
    <property type="molecule type" value="Genomic_DNA"/>
</dbReference>
<dbReference type="PANTHER" id="PTHR24061:SF544">
    <property type="entry name" value="VOMERONASAL TYPE-2 RECEPTOR 26"/>
    <property type="match status" value="1"/>
</dbReference>
<keyword evidence="4" id="KW-0472">Membrane</keyword>
<dbReference type="InterPro" id="IPR001828">
    <property type="entry name" value="ANF_lig-bd_rcpt"/>
</dbReference>
<gene>
    <name evidence="9" type="ORF">XENTR_v90026504mg</name>
</gene>
<keyword evidence="3" id="KW-1133">Transmembrane helix</keyword>
<dbReference type="InterPro" id="IPR000337">
    <property type="entry name" value="GPCR_3"/>
</dbReference>
<reference evidence="9" key="1">
    <citation type="submission" date="2009-11" db="EMBL/GenBank/DDBJ databases">
        <authorList>
            <consortium name="US DOE Joint Genome Institute (JGI-PGF)"/>
            <person name="Ottilar R."/>
            <person name="Schmutz J."/>
            <person name="Salamov A."/>
            <person name="Cheng J.F."/>
            <person name="Lucas S."/>
            <person name="Pitluck S."/>
            <person name="Gundlach H."/>
            <person name="Guo Y."/>
            <person name="Haberer G."/>
            <person name="Nasrallah J."/>
            <person name="Mayer K.F.X."/>
            <person name="van de Peer Y."/>
            <person name="Weigel D."/>
            <person name="Grigoriev I.V."/>
        </authorList>
    </citation>
    <scope>NUCLEOTIDE SEQUENCE</scope>
    <source>
        <strain evidence="9">Nigerian</strain>
    </source>
</reference>
<dbReference type="PRINTS" id="PR00592">
    <property type="entry name" value="CASENSINGR"/>
</dbReference>
<evidence type="ECO:0000256" key="4">
    <source>
        <dbReference type="ARBA" id="ARBA00023136"/>
    </source>
</evidence>
<organism evidence="9">
    <name type="scientific">Xenopus tropicalis</name>
    <name type="common">Western clawed frog</name>
    <name type="synonym">Silurana tropicalis</name>
    <dbReference type="NCBI Taxonomy" id="8364"/>
    <lineage>
        <taxon>Eukaryota</taxon>
        <taxon>Metazoa</taxon>
        <taxon>Chordata</taxon>
        <taxon>Craniata</taxon>
        <taxon>Vertebrata</taxon>
        <taxon>Euteleostomi</taxon>
        <taxon>Amphibia</taxon>
        <taxon>Batrachia</taxon>
        <taxon>Anura</taxon>
        <taxon>Pipoidea</taxon>
        <taxon>Pipidae</taxon>
        <taxon>Xenopodinae</taxon>
        <taxon>Xenopus</taxon>
        <taxon>Silurana</taxon>
    </lineage>
</organism>
<dbReference type="Gene3D" id="3.40.50.2300">
    <property type="match status" value="2"/>
</dbReference>